<feature type="transmembrane region" description="Helical" evidence="9">
    <location>
        <begin position="248"/>
        <end position="275"/>
    </location>
</feature>
<name>H2XKW4_CIOIN</name>
<keyword evidence="4" id="KW-0677">Repeat</keyword>
<feature type="transmembrane region" description="Helical" evidence="9">
    <location>
        <begin position="163"/>
        <end position="182"/>
    </location>
</feature>
<evidence type="ECO:0000256" key="2">
    <source>
        <dbReference type="ARBA" id="ARBA00022614"/>
    </source>
</evidence>
<dbReference type="GO" id="GO:0009755">
    <property type="term" value="P:hormone-mediated signaling pathway"/>
    <property type="evidence" value="ECO:0000318"/>
    <property type="project" value="GO_Central"/>
</dbReference>
<dbReference type="HOGENOM" id="CLU_002245_0_0_1"/>
<dbReference type="InterPro" id="IPR036055">
    <property type="entry name" value="LDL_receptor-like_sf"/>
</dbReference>
<keyword evidence="2" id="KW-0433">Leucine-rich repeat</keyword>
<feature type="transmembrane region" description="Helical" evidence="9">
    <location>
        <begin position="469"/>
        <end position="490"/>
    </location>
</feature>
<dbReference type="Proteomes" id="UP000008144">
    <property type="component" value="Chromosome 1"/>
</dbReference>
<dbReference type="EMBL" id="EAAA01000382">
    <property type="status" value="NOT_ANNOTATED_CDS"/>
    <property type="molecule type" value="Genomic_DNA"/>
</dbReference>
<dbReference type="Gene3D" id="1.20.1070.10">
    <property type="entry name" value="Rhodopsin 7-helix transmembrane proteins"/>
    <property type="match status" value="1"/>
</dbReference>
<reference evidence="11" key="4">
    <citation type="submission" date="2025-09" db="UniProtKB">
        <authorList>
            <consortium name="Ensembl"/>
        </authorList>
    </citation>
    <scope>IDENTIFICATION</scope>
</reference>
<evidence type="ECO:0000256" key="4">
    <source>
        <dbReference type="ARBA" id="ARBA00022737"/>
    </source>
</evidence>
<evidence type="ECO:0000259" key="10">
    <source>
        <dbReference type="PROSITE" id="PS50262"/>
    </source>
</evidence>
<keyword evidence="12" id="KW-1185">Reference proteome</keyword>
<dbReference type="SUPFAM" id="SSF57424">
    <property type="entry name" value="LDL receptor-like module"/>
    <property type="match status" value="2"/>
</dbReference>
<reference evidence="11" key="2">
    <citation type="journal article" date="2008" name="Genome Biol.">
        <title>Improved genome assembly and evidence-based global gene model set for the chordate Ciona intestinalis: new insight into intron and operon populations.</title>
        <authorList>
            <person name="Satou Y."/>
            <person name="Mineta K."/>
            <person name="Ogasawara M."/>
            <person name="Sasakura Y."/>
            <person name="Shoguchi E."/>
            <person name="Ueno K."/>
            <person name="Yamada L."/>
            <person name="Matsumoto J."/>
            <person name="Wasserscheid J."/>
            <person name="Dewar K."/>
            <person name="Wiley G.B."/>
            <person name="Macmil S.L."/>
            <person name="Roe B.A."/>
            <person name="Zeller R.W."/>
            <person name="Hastings K.E."/>
            <person name="Lemaire P."/>
            <person name="Lindquist E."/>
            <person name="Endo T."/>
            <person name="Hotta K."/>
            <person name="Inaba K."/>
        </authorList>
    </citation>
    <scope>NUCLEOTIDE SEQUENCE [LARGE SCALE GENOMIC DNA]</scope>
    <source>
        <strain evidence="11">wild type</strain>
    </source>
</reference>
<keyword evidence="6 9" id="KW-0472">Membrane</keyword>
<evidence type="ECO:0000256" key="1">
    <source>
        <dbReference type="ARBA" id="ARBA00004370"/>
    </source>
</evidence>
<dbReference type="PANTHER" id="PTHR24372">
    <property type="entry name" value="GLYCOPROTEIN HORMONE RECEPTOR"/>
    <property type="match status" value="1"/>
</dbReference>
<evidence type="ECO:0000313" key="11">
    <source>
        <dbReference type="Ensembl" id="ENSCINP00000030296.1"/>
    </source>
</evidence>
<dbReference type="Gene3D" id="4.10.400.10">
    <property type="entry name" value="Low-density Lipoprotein Receptor"/>
    <property type="match status" value="1"/>
</dbReference>
<dbReference type="GO" id="GO:0005886">
    <property type="term" value="C:plasma membrane"/>
    <property type="evidence" value="ECO:0000318"/>
    <property type="project" value="GO_Central"/>
</dbReference>
<feature type="domain" description="G-protein coupled receptors family 1 profile" evidence="10">
    <location>
        <begin position="175"/>
        <end position="490"/>
    </location>
</feature>
<dbReference type="GeneTree" id="ENSGT00940000163045"/>
<dbReference type="CDD" id="cd00112">
    <property type="entry name" value="LDLa"/>
    <property type="match status" value="3"/>
</dbReference>
<dbReference type="AlphaFoldDB" id="H2XKW4"/>
<dbReference type="InterPro" id="IPR002172">
    <property type="entry name" value="LDrepeatLR_classA_rpt"/>
</dbReference>
<evidence type="ECO:0000256" key="3">
    <source>
        <dbReference type="ARBA" id="ARBA00022692"/>
    </source>
</evidence>
<comment type="caution">
    <text evidence="8">Lacks conserved residue(s) required for the propagation of feature annotation.</text>
</comment>
<evidence type="ECO:0000256" key="7">
    <source>
        <dbReference type="ARBA" id="ARBA00023157"/>
    </source>
</evidence>
<dbReference type="SUPFAM" id="SSF81321">
    <property type="entry name" value="Family A G protein-coupled receptor-like"/>
    <property type="match status" value="1"/>
</dbReference>
<evidence type="ECO:0000256" key="8">
    <source>
        <dbReference type="PROSITE-ProRule" id="PRU00124"/>
    </source>
</evidence>
<keyword evidence="3 9" id="KW-0812">Transmembrane</keyword>
<dbReference type="InParanoid" id="H2XKW4"/>
<evidence type="ECO:0000256" key="6">
    <source>
        <dbReference type="ARBA" id="ARBA00023136"/>
    </source>
</evidence>
<evidence type="ECO:0000313" key="12">
    <source>
        <dbReference type="Proteomes" id="UP000008144"/>
    </source>
</evidence>
<keyword evidence="7" id="KW-1015">Disulfide bond</keyword>
<dbReference type="PROSITE" id="PS50068">
    <property type="entry name" value="LDLRA_2"/>
    <property type="match status" value="1"/>
</dbReference>
<dbReference type="Pfam" id="PF00001">
    <property type="entry name" value="7tm_1"/>
    <property type="match status" value="2"/>
</dbReference>
<dbReference type="GO" id="GO:0007189">
    <property type="term" value="P:adenylate cyclase-activating G protein-coupled receptor signaling pathway"/>
    <property type="evidence" value="ECO:0000318"/>
    <property type="project" value="GO_Central"/>
</dbReference>
<sequence>MIISTKQVCDGMIDCYDVSDECLCENQTVCENVRDHKHEICPNGKDITSNPMNQNMTPCAFGYDEVNCSSRHYCRQGESVSIDLSRTCDGVVDCEDWSDEEITLCESKRFYCVNKTPLSVDRRLVEDGIKDCTDGSDECPVNSNKSTIFSSQFEMIANPIIRAAFWVMGSAAIVGNLSVFCYSIKQLVTTKYKNRVQMSNDWFILNLSAADFLMGIYLITISIKGVHFSGSYCYNDLEWRTSKLCNTLGVFVILSTQTSLFVMCIMTTFRLMGVICPIKLRNVKFRFSALSTAMAWITATVIAIVPVLDLSSGYFVTGVWYPNNFHKTRVVNKSNMIKLASRIANRTPSNWTDTRRIISGAFEVYKIQGETGYFSDTSVCMPRLFAKVYEYTWEYSLFLISLNFTMFMYILVSYIFIYKKGTKMKSKSKDNARSMQSRISRLILTDFICWVPICVMAYISLAGIDLNKIVYAVSAGILLPVNSALNPIIYSKFVEDNIKKAL</sequence>
<accession>H2XKW4</accession>
<comment type="subcellular location">
    <subcellularLocation>
        <location evidence="1">Membrane</location>
    </subcellularLocation>
</comment>
<reference evidence="12" key="1">
    <citation type="journal article" date="2002" name="Science">
        <title>The draft genome of Ciona intestinalis: insights into chordate and vertebrate origins.</title>
        <authorList>
            <person name="Dehal P."/>
            <person name="Satou Y."/>
            <person name="Campbell R.K."/>
            <person name="Chapman J."/>
            <person name="Degnan B."/>
            <person name="De Tomaso A."/>
            <person name="Davidson B."/>
            <person name="Di Gregorio A."/>
            <person name="Gelpke M."/>
            <person name="Goodstein D.M."/>
            <person name="Harafuji N."/>
            <person name="Hastings K.E."/>
            <person name="Ho I."/>
            <person name="Hotta K."/>
            <person name="Huang W."/>
            <person name="Kawashima T."/>
            <person name="Lemaire P."/>
            <person name="Martinez D."/>
            <person name="Meinertzhagen I.A."/>
            <person name="Necula S."/>
            <person name="Nonaka M."/>
            <person name="Putnam N."/>
            <person name="Rash S."/>
            <person name="Saiga H."/>
            <person name="Satake M."/>
            <person name="Terry A."/>
            <person name="Yamada L."/>
            <person name="Wang H.G."/>
            <person name="Awazu S."/>
            <person name="Azumi K."/>
            <person name="Boore J."/>
            <person name="Branno M."/>
            <person name="Chin-Bow S."/>
            <person name="DeSantis R."/>
            <person name="Doyle S."/>
            <person name="Francino P."/>
            <person name="Keys D.N."/>
            <person name="Haga S."/>
            <person name="Hayashi H."/>
            <person name="Hino K."/>
            <person name="Imai K.S."/>
            <person name="Inaba K."/>
            <person name="Kano S."/>
            <person name="Kobayashi K."/>
            <person name="Kobayashi M."/>
            <person name="Lee B.I."/>
            <person name="Makabe K.W."/>
            <person name="Manohar C."/>
            <person name="Matassi G."/>
            <person name="Medina M."/>
            <person name="Mochizuki Y."/>
            <person name="Mount S."/>
            <person name="Morishita T."/>
            <person name="Miura S."/>
            <person name="Nakayama A."/>
            <person name="Nishizaka S."/>
            <person name="Nomoto H."/>
            <person name="Ohta F."/>
            <person name="Oishi K."/>
            <person name="Rigoutsos I."/>
            <person name="Sano M."/>
            <person name="Sasaki A."/>
            <person name="Sasakura Y."/>
            <person name="Shoguchi E."/>
            <person name="Shin-i T."/>
            <person name="Spagnuolo A."/>
            <person name="Stainier D."/>
            <person name="Suzuki M.M."/>
            <person name="Tassy O."/>
            <person name="Takatori N."/>
            <person name="Tokuoka M."/>
            <person name="Yagi K."/>
            <person name="Yoshizaki F."/>
            <person name="Wada S."/>
            <person name="Zhang C."/>
            <person name="Hyatt P.D."/>
            <person name="Larimer F."/>
            <person name="Detter C."/>
            <person name="Doggett N."/>
            <person name="Glavina T."/>
            <person name="Hawkins T."/>
            <person name="Richardson P."/>
            <person name="Lucas S."/>
            <person name="Kohara Y."/>
            <person name="Levine M."/>
            <person name="Satoh N."/>
            <person name="Rokhsar D.S."/>
        </authorList>
    </citation>
    <scope>NUCLEOTIDE SEQUENCE [LARGE SCALE GENOMIC DNA]</scope>
</reference>
<feature type="transmembrane region" description="Helical" evidence="9">
    <location>
        <begin position="203"/>
        <end position="228"/>
    </location>
</feature>
<dbReference type="InterPro" id="IPR000276">
    <property type="entry name" value="GPCR_Rhodpsn"/>
</dbReference>
<dbReference type="PANTHER" id="PTHR24372:SF77">
    <property type="entry name" value="G-PROTEIN COUPLED RECEPTORS FAMILY 1 PROFILE DOMAIN-CONTAINING PROTEIN"/>
    <property type="match status" value="1"/>
</dbReference>
<dbReference type="PROSITE" id="PS50262">
    <property type="entry name" value="G_PROTEIN_RECEP_F1_2"/>
    <property type="match status" value="1"/>
</dbReference>
<evidence type="ECO:0000256" key="5">
    <source>
        <dbReference type="ARBA" id="ARBA00022989"/>
    </source>
</evidence>
<organism evidence="11 12">
    <name type="scientific">Ciona intestinalis</name>
    <name type="common">Transparent sea squirt</name>
    <name type="synonym">Ascidia intestinalis</name>
    <dbReference type="NCBI Taxonomy" id="7719"/>
    <lineage>
        <taxon>Eukaryota</taxon>
        <taxon>Metazoa</taxon>
        <taxon>Chordata</taxon>
        <taxon>Tunicata</taxon>
        <taxon>Ascidiacea</taxon>
        <taxon>Phlebobranchia</taxon>
        <taxon>Cionidae</taxon>
        <taxon>Ciona</taxon>
    </lineage>
</organism>
<dbReference type="SMART" id="SM00192">
    <property type="entry name" value="LDLa"/>
    <property type="match status" value="2"/>
</dbReference>
<dbReference type="GO" id="GO:0008528">
    <property type="term" value="F:G protein-coupled peptide receptor activity"/>
    <property type="evidence" value="ECO:0000318"/>
    <property type="project" value="GO_Central"/>
</dbReference>
<keyword evidence="5 9" id="KW-1133">Transmembrane helix</keyword>
<feature type="transmembrane region" description="Helical" evidence="9">
    <location>
        <begin position="439"/>
        <end position="463"/>
    </location>
</feature>
<protein>
    <recommendedName>
        <fullName evidence="10">G-protein coupled receptors family 1 profile domain-containing protein</fullName>
    </recommendedName>
</protein>
<evidence type="ECO:0000256" key="9">
    <source>
        <dbReference type="SAM" id="Phobius"/>
    </source>
</evidence>
<feature type="transmembrane region" description="Helical" evidence="9">
    <location>
        <begin position="287"/>
        <end position="308"/>
    </location>
</feature>
<dbReference type="OMA" id="CENQTVC"/>
<dbReference type="PRINTS" id="PR00237">
    <property type="entry name" value="GPCRRHODOPSN"/>
</dbReference>
<reference evidence="11" key="3">
    <citation type="submission" date="2025-08" db="UniProtKB">
        <authorList>
            <consortium name="Ensembl"/>
        </authorList>
    </citation>
    <scope>IDENTIFICATION</scope>
</reference>
<dbReference type="InterPro" id="IPR017452">
    <property type="entry name" value="GPCR_Rhodpsn_7TM"/>
</dbReference>
<proteinExistence type="predicted"/>
<dbReference type="Ensembl" id="ENSCINT00000030831.1">
    <property type="protein sequence ID" value="ENSCINP00000030296.1"/>
    <property type="gene ID" value="ENSCING00000019139.1"/>
</dbReference>
<feature type="transmembrane region" description="Helical" evidence="9">
    <location>
        <begin position="395"/>
        <end position="418"/>
    </location>
</feature>